<gene>
    <name evidence="2" type="ORF">SLS60_010465</name>
</gene>
<evidence type="ECO:0000256" key="1">
    <source>
        <dbReference type="SAM" id="SignalP"/>
    </source>
</evidence>
<proteinExistence type="predicted"/>
<accession>A0ABR3QP26</accession>
<reference evidence="2 3" key="1">
    <citation type="submission" date="2024-02" db="EMBL/GenBank/DDBJ databases">
        <title>De novo assembly and annotation of 12 fungi associated with fruit tree decline syndrome in Ontario, Canada.</title>
        <authorList>
            <person name="Sulman M."/>
            <person name="Ellouze W."/>
            <person name="Ilyukhin E."/>
        </authorList>
    </citation>
    <scope>NUCLEOTIDE SEQUENCE [LARGE SCALE GENOMIC DNA]</scope>
    <source>
        <strain evidence="2 3">M42-189</strain>
    </source>
</reference>
<feature type="chain" id="PRO_5045949553" evidence="1">
    <location>
        <begin position="18"/>
        <end position="133"/>
    </location>
</feature>
<dbReference type="EMBL" id="JAKJXO020000018">
    <property type="protein sequence ID" value="KAL1593733.1"/>
    <property type="molecule type" value="Genomic_DNA"/>
</dbReference>
<comment type="caution">
    <text evidence="2">The sequence shown here is derived from an EMBL/GenBank/DDBJ whole genome shotgun (WGS) entry which is preliminary data.</text>
</comment>
<evidence type="ECO:0000313" key="3">
    <source>
        <dbReference type="Proteomes" id="UP001521785"/>
    </source>
</evidence>
<sequence>MGIVLVVVGVLAAFVERDAVTVWVIAVEVHFPVKAVITTSGLLSGGGAVDVRDVAKEVKESNELVKKDVKVDEVDELGPAREEDTEELEDGTNVVLEDLAWIELDDKEFDALGACNLRQRNNRHNVYCPVCLA</sequence>
<keyword evidence="1" id="KW-0732">Signal</keyword>
<dbReference type="Proteomes" id="UP001521785">
    <property type="component" value="Unassembled WGS sequence"/>
</dbReference>
<keyword evidence="3" id="KW-1185">Reference proteome</keyword>
<protein>
    <submittedName>
        <fullName evidence="2">Uncharacterized protein</fullName>
    </submittedName>
</protein>
<name>A0ABR3QP26_9PLEO</name>
<feature type="signal peptide" evidence="1">
    <location>
        <begin position="1"/>
        <end position="17"/>
    </location>
</feature>
<organism evidence="2 3">
    <name type="scientific">Paraconiothyrium brasiliense</name>
    <dbReference type="NCBI Taxonomy" id="300254"/>
    <lineage>
        <taxon>Eukaryota</taxon>
        <taxon>Fungi</taxon>
        <taxon>Dikarya</taxon>
        <taxon>Ascomycota</taxon>
        <taxon>Pezizomycotina</taxon>
        <taxon>Dothideomycetes</taxon>
        <taxon>Pleosporomycetidae</taxon>
        <taxon>Pleosporales</taxon>
        <taxon>Massarineae</taxon>
        <taxon>Didymosphaeriaceae</taxon>
        <taxon>Paraconiothyrium</taxon>
    </lineage>
</organism>
<evidence type="ECO:0000313" key="2">
    <source>
        <dbReference type="EMBL" id="KAL1593733.1"/>
    </source>
</evidence>